<organism evidence="1 2">
    <name type="scientific">Alectoria fallacina</name>
    <dbReference type="NCBI Taxonomy" id="1903189"/>
    <lineage>
        <taxon>Eukaryota</taxon>
        <taxon>Fungi</taxon>
        <taxon>Dikarya</taxon>
        <taxon>Ascomycota</taxon>
        <taxon>Pezizomycotina</taxon>
        <taxon>Lecanoromycetes</taxon>
        <taxon>OSLEUM clade</taxon>
        <taxon>Lecanoromycetidae</taxon>
        <taxon>Lecanorales</taxon>
        <taxon>Lecanorineae</taxon>
        <taxon>Parmeliaceae</taxon>
        <taxon>Alectoria</taxon>
    </lineage>
</organism>
<name>A0A8H3G7B6_9LECA</name>
<dbReference type="OrthoDB" id="5395789at2759"/>
<dbReference type="AlphaFoldDB" id="A0A8H3G7B6"/>
<comment type="caution">
    <text evidence="1">The sequence shown here is derived from an EMBL/GenBank/DDBJ whole genome shotgun (WGS) entry which is preliminary data.</text>
</comment>
<sequence length="489" mass="53766">MKTLLTSIQHSAASEKPAMQKPFNAEGLDLTFLFDSSCPEPNPIEVEITVDPHIMPGFTSEQTSSLQQMFGKALTPLLGPLGRLDQFFKTQSSIRGLRSSVSEVLFDPFDSPYALSQCIHESHITSDDLADHGNHEENRADTPVKIKRDLGIVRALGVDKASAKRKANVLGDPTVRAAKKSLIMGKIEKDLLPDLDVKTAAVRVEAEAESLLAAHQQTPQPVYYYDPVADELLPAFDQSDPGPAKSSALDVIPPLGSQTNVPASLKVLFKDEPDTDEASAYPKEAGVFLPLNSKPSEFYKSACARLPSAAKLGCAHIINIGKFLTKHSTPVLKMGDIVATILSNYEPKILYAFLNINRHSEFRFIRREKPGSARRDFFMERSGLTVHSGLLGDGEGAWGKGESRFTYEMVPRGKWVPVFWFGRDSQKESKKVEIEKIADDFGRYILRSRVWVEDEGVVFEGGASGIQTGWKSTNMAYEPSGFHKALPGG</sequence>
<evidence type="ECO:0000313" key="2">
    <source>
        <dbReference type="Proteomes" id="UP000664203"/>
    </source>
</evidence>
<dbReference type="Proteomes" id="UP000664203">
    <property type="component" value="Unassembled WGS sequence"/>
</dbReference>
<accession>A0A8H3G7B6</accession>
<keyword evidence="2" id="KW-1185">Reference proteome</keyword>
<protein>
    <submittedName>
        <fullName evidence="1">Uncharacterized protein</fullName>
    </submittedName>
</protein>
<gene>
    <name evidence="1" type="ORF">ALECFALPRED_005940</name>
</gene>
<dbReference type="EMBL" id="CAJPDR010000378">
    <property type="protein sequence ID" value="CAF9934423.1"/>
    <property type="molecule type" value="Genomic_DNA"/>
</dbReference>
<reference evidence="1" key="1">
    <citation type="submission" date="2021-03" db="EMBL/GenBank/DDBJ databases">
        <authorList>
            <person name="Tagirdzhanova G."/>
        </authorList>
    </citation>
    <scope>NUCLEOTIDE SEQUENCE</scope>
</reference>
<proteinExistence type="predicted"/>
<evidence type="ECO:0000313" key="1">
    <source>
        <dbReference type="EMBL" id="CAF9934423.1"/>
    </source>
</evidence>